<dbReference type="InterPro" id="IPR027417">
    <property type="entry name" value="P-loop_NTPase"/>
</dbReference>
<evidence type="ECO:0000256" key="3">
    <source>
        <dbReference type="ARBA" id="ARBA00022723"/>
    </source>
</evidence>
<dbReference type="PROSITE" id="PS51981">
    <property type="entry name" value="ZF_RZ"/>
    <property type="match status" value="1"/>
</dbReference>
<keyword evidence="2" id="KW-0963">Cytoplasm</keyword>
<dbReference type="InterPro" id="IPR047187">
    <property type="entry name" value="SF1_C_Upf1"/>
</dbReference>
<evidence type="ECO:0000256" key="2">
    <source>
        <dbReference type="ARBA" id="ARBA00022490"/>
    </source>
</evidence>
<keyword evidence="8" id="KW-0391">Immunity</keyword>
<evidence type="ECO:0000256" key="1">
    <source>
        <dbReference type="ARBA" id="ARBA00004496"/>
    </source>
</evidence>
<dbReference type="Pfam" id="PF13087">
    <property type="entry name" value="AAA_12"/>
    <property type="match status" value="1"/>
</dbReference>
<evidence type="ECO:0000256" key="10">
    <source>
        <dbReference type="SAM" id="MobiDB-lite"/>
    </source>
</evidence>
<dbReference type="HOGENOM" id="CLU_001490_1_1_1"/>
<dbReference type="InterPro" id="IPR041679">
    <property type="entry name" value="DNA2/NAM7-like_C"/>
</dbReference>
<keyword evidence="3 9" id="KW-0479">Metal-binding</keyword>
<gene>
    <name evidence="13" type="ORF">UREG_07787</name>
</gene>
<dbReference type="CDD" id="cd17936">
    <property type="entry name" value="EEXXEc_NFX1"/>
    <property type="match status" value="1"/>
</dbReference>
<dbReference type="InterPro" id="IPR046439">
    <property type="entry name" value="ZF_RZ_dom"/>
</dbReference>
<evidence type="ECO:0000259" key="11">
    <source>
        <dbReference type="PROSITE" id="PS50103"/>
    </source>
</evidence>
<keyword evidence="6" id="KW-0378">Hydrolase</keyword>
<keyword evidence="7 9" id="KW-0862">Zinc</keyword>
<dbReference type="FunFam" id="3.40.50.300:FF:001660">
    <property type="entry name" value="NF-X1 finger and helicase protein, putative"/>
    <property type="match status" value="1"/>
</dbReference>
<evidence type="ECO:0000256" key="6">
    <source>
        <dbReference type="ARBA" id="ARBA00022806"/>
    </source>
</evidence>
<dbReference type="GO" id="GO:0031048">
    <property type="term" value="P:regulatory ncRNA-mediated heterochromatin formation"/>
    <property type="evidence" value="ECO:0007669"/>
    <property type="project" value="TreeGrafter"/>
</dbReference>
<sequence length="1937" mass="217772">MARRFQRGGLNHRPDRKENISPTAKGICYRLQSERGCDKGDACRFSHDLPKAPQAAGQANAPNGIIDAEFRRWTSLIPRPNSYSSSMGVDTSRFFSLGWELIEKNNPDTSQKIITKLATDEGLAMIRAMTDITVDRERLRASEFFRRTLAPFFQMISAPYVFSSPVLEASLDTICTFLFGPQGRRAIDVFEVAADALKKLLQDNVAEEQEHEANVLTATLQVLQRVVDLNQKAQLLDEISTIAARIADAIPAGWPLCLARKSLGRIQQRLGISVPTFVEKPDVNLQNAIFDINYDLPGNLSREGRRHDNDHEDITKIKVLPTTDEISSDRPEYLPVSGDEGQPQGMANLLDRHFRLVREDTIAPIRDAIRIEREKVDNPNGNNKSKRRLKNNARYVVYQNVCLTRLKFDTKKGLLVQAEFDQPLPVVNLAERQRRDWWENAKQLRGDSLVCYISSAGNTIFFQVFSPHFDTQKTNEETKGPEATGPSRDGKFRRAAALFKDQDRASITLALVEPREEDIMWITTHLDRRPKLRQSLLEFPSVLLAAFEPTLRALQHMSLSPTRVPFADILPPGKPGVGLINPPPPSYAQAQRFSFDLAPLTEGKPLSLTPGRVLDYEEMQKMTTLDEAQRISIINALSHSFAIIQGPPGTGKSYTGVSLIKTLLANREKAGLGPIICVCYTNHALDQLLVHLIKSGVDQVVRIGSRSKCPLVQDLNLYSLSRKLPPTKTERAMKGKYFQALDEETSRIVGNLPIFENPGSWQNIQMHLEDHPLHYKELFGPEIDSEEFQKVKVKPNKAIKRWLNSKTPNQSSSRPISELWNTSLWEMSRNERKRLYDRWVNDIIRNHTNHLLDSLDECRKAKNIIDGCHQEQSIRCLDQANVVGVTTAGLARNIEMLRRVPAKVLVCEEAGEVLEAHTLTALLPSIEHAILIGDHQQLRPQINTYEFQHDHPSGNRYSLDVSLFERLINPETGDAKLPFSTLRTQRRMHPSIAELVRSTIYPRLQDHPSVHEYPGVPGMRDRLFWLNHQHLEDSPDRSQTTSFSKTNLFEVEMVNGLVSHLVRQGTYKREGIAVITPYLGQLQKLRERLGRSIEIVVADKDLEDLEAMDLLDDVIDTGKNIMQKTALVNAVRLATVDNFQGEEAKVIVISLVRSNNERNCGFLRSPNRANVLLSRAQHGMYIIGNAETASSVPMWAKVISLLKGKNQMGPRLALCCPRHPEILTGVSKPDDFVVFSPEGGCNRKCESRLRCGHRCPNMCHSESLHDTVRCLERCVRPMKGCDHSCPKVCGDPCETNCQVPVPGITLKCGHKPSSLKCYQAQTPSLYSCKVPTETKAPICGHKVVVPCGKLPLKDKYQCKVVCGQLLPCGHSCAKLCMECRPADDSGVFNHGVCKIECGRSYKTCSHVCKATCHGESPCPLCEEPCEIRCTHSQCAKKCHEPCAPCIEECTWACPHQGKCELPCAVPCAILPCSKRCPEMLQCGHQCPSICGEECPDPRYCQVCAEQSIKQTMVDYIMGTTYADTNLDENPCIIPQCGHIISMESLDAHQGMGQYYVISEEAGKGDTIMGLKPSEPLSESESKRCPVCRGPLNTTRRYARIVKRRWIDEATKKFIAWAHKSFLPLAEKMMELQTQLAKQKKSKDSSPLVDVIDVKLKGSNNEQINEIVKIVRPDKRYQEILKLRRNIWRFLARVDESEQPFQRIYALVEDVKRQRGIAANMENSPTLLQVRHRLLTTALVLRCDYVIIGHFLTVTVCEAKTCQISVDFSMTRRYCEKLAHESQQRTQPAIAVEGHILWARFAALECGRKEDADELLIQAKEHLRQAHTICEKFPGQTAGLVTEISEVDKMLRSSTVYLPVTNAERAAVYAAMALELQGTGHWYYCVNGHPFTIGECGMPMEEAMCPQCGSLVGGRQHEVAEGVTRARDLDDQFGRLTV</sequence>
<evidence type="ECO:0000313" key="14">
    <source>
        <dbReference type="Proteomes" id="UP000002058"/>
    </source>
</evidence>
<dbReference type="InterPro" id="IPR000967">
    <property type="entry name" value="Znf_NFX1"/>
</dbReference>
<dbReference type="RefSeq" id="XP_002583014.1">
    <property type="nucleotide sequence ID" value="XM_002582968.1"/>
</dbReference>
<organism evidence="13 14">
    <name type="scientific">Uncinocarpus reesii (strain UAMH 1704)</name>
    <dbReference type="NCBI Taxonomy" id="336963"/>
    <lineage>
        <taxon>Eukaryota</taxon>
        <taxon>Fungi</taxon>
        <taxon>Dikarya</taxon>
        <taxon>Ascomycota</taxon>
        <taxon>Pezizomycotina</taxon>
        <taxon>Eurotiomycetes</taxon>
        <taxon>Eurotiomycetidae</taxon>
        <taxon>Onygenales</taxon>
        <taxon>Onygenaceae</taxon>
        <taxon>Uncinocarpus</taxon>
    </lineage>
</organism>
<dbReference type="GO" id="GO:0002376">
    <property type="term" value="P:immune system process"/>
    <property type="evidence" value="ECO:0007669"/>
    <property type="project" value="UniProtKB-KW"/>
</dbReference>
<keyword evidence="14" id="KW-1185">Reference proteome</keyword>
<dbReference type="GO" id="GO:0004386">
    <property type="term" value="F:helicase activity"/>
    <property type="evidence" value="ECO:0007669"/>
    <property type="project" value="InterPro"/>
</dbReference>
<dbReference type="Proteomes" id="UP000002058">
    <property type="component" value="Unassembled WGS sequence"/>
</dbReference>
<keyword evidence="4" id="KW-0677">Repeat</keyword>
<evidence type="ECO:0000256" key="9">
    <source>
        <dbReference type="PROSITE-ProRule" id="PRU00723"/>
    </source>
</evidence>
<dbReference type="Pfam" id="PF13086">
    <property type="entry name" value="AAA_11"/>
    <property type="match status" value="1"/>
</dbReference>
<evidence type="ECO:0000256" key="4">
    <source>
        <dbReference type="ARBA" id="ARBA00022737"/>
    </source>
</evidence>
<dbReference type="InParanoid" id="C4K036"/>
<keyword evidence="6" id="KW-0547">Nucleotide-binding</keyword>
<dbReference type="PROSITE" id="PS50103">
    <property type="entry name" value="ZF_C3H1"/>
    <property type="match status" value="1"/>
</dbReference>
<keyword evidence="6" id="KW-0067">ATP-binding</keyword>
<feature type="domain" description="C3H1-type" evidence="11">
    <location>
        <begin position="22"/>
        <end position="50"/>
    </location>
</feature>
<dbReference type="Pfam" id="PF20173">
    <property type="entry name" value="ZnF_RZ-type"/>
    <property type="match status" value="1"/>
</dbReference>
<dbReference type="SMART" id="SM00438">
    <property type="entry name" value="ZnF_NFX"/>
    <property type="match status" value="5"/>
</dbReference>
<reference evidence="14" key="1">
    <citation type="journal article" date="2009" name="Genome Res.">
        <title>Comparative genomic analyses of the human fungal pathogens Coccidioides and their relatives.</title>
        <authorList>
            <person name="Sharpton T.J."/>
            <person name="Stajich J.E."/>
            <person name="Rounsley S.D."/>
            <person name="Gardner M.J."/>
            <person name="Wortman J.R."/>
            <person name="Jordar V.S."/>
            <person name="Maiti R."/>
            <person name="Kodira C.D."/>
            <person name="Neafsey D.E."/>
            <person name="Zeng Q."/>
            <person name="Hung C.-Y."/>
            <person name="McMahan C."/>
            <person name="Muszewska A."/>
            <person name="Grynberg M."/>
            <person name="Mandel M.A."/>
            <person name="Kellner E.M."/>
            <person name="Barker B.M."/>
            <person name="Galgiani J.N."/>
            <person name="Orbach M.J."/>
            <person name="Kirkland T.N."/>
            <person name="Cole G.T."/>
            <person name="Henn M.R."/>
            <person name="Birren B.W."/>
            <person name="Taylor J.W."/>
        </authorList>
    </citation>
    <scope>NUCLEOTIDE SEQUENCE [LARGE SCALE GENOMIC DNA]</scope>
    <source>
        <strain evidence="14">UAMH 1704</strain>
    </source>
</reference>
<dbReference type="InterPro" id="IPR045055">
    <property type="entry name" value="DNA2/NAM7-like"/>
</dbReference>
<comment type="subcellular location">
    <subcellularLocation>
        <location evidence="1">Cytoplasm</location>
    </subcellularLocation>
</comment>
<feature type="domain" description="RZ-type" evidence="12">
    <location>
        <begin position="1859"/>
        <end position="1934"/>
    </location>
</feature>
<dbReference type="SUPFAM" id="SSF52540">
    <property type="entry name" value="P-loop containing nucleoside triphosphate hydrolases"/>
    <property type="match status" value="1"/>
</dbReference>
<evidence type="ECO:0000259" key="12">
    <source>
        <dbReference type="PROSITE" id="PS51981"/>
    </source>
</evidence>
<protein>
    <submittedName>
        <fullName evidence="13">Uncharacterized protein</fullName>
    </submittedName>
</protein>
<feature type="region of interest" description="Disordered" evidence="10">
    <location>
        <begin position="1"/>
        <end position="21"/>
    </location>
</feature>
<keyword evidence="5 9" id="KW-0863">Zinc-finger</keyword>
<accession>C4K036</accession>
<dbReference type="InterPro" id="IPR000571">
    <property type="entry name" value="Znf_CCCH"/>
</dbReference>
<dbReference type="PANTHER" id="PTHR10887">
    <property type="entry name" value="DNA2/NAM7 HELICASE FAMILY"/>
    <property type="match status" value="1"/>
</dbReference>
<dbReference type="OrthoDB" id="2423195at2759"/>
<evidence type="ECO:0000256" key="8">
    <source>
        <dbReference type="ARBA" id="ARBA00022859"/>
    </source>
</evidence>
<dbReference type="CDD" id="cd18808">
    <property type="entry name" value="SF1_C_Upf1"/>
    <property type="match status" value="1"/>
</dbReference>
<name>C4K036_UNCRE</name>
<evidence type="ECO:0000313" key="13">
    <source>
        <dbReference type="EMBL" id="EEP82922.1"/>
    </source>
</evidence>
<dbReference type="CDD" id="cd06008">
    <property type="entry name" value="NF-X1-zinc-finger"/>
    <property type="match status" value="1"/>
</dbReference>
<keyword evidence="6" id="KW-0347">Helicase</keyword>
<dbReference type="EMBL" id="CH476619">
    <property type="protein sequence ID" value="EEP82922.1"/>
    <property type="molecule type" value="Genomic_DNA"/>
</dbReference>
<proteinExistence type="predicted"/>
<dbReference type="PANTHER" id="PTHR10887:SF445">
    <property type="entry name" value="NFX1-TYPE ZINC FINGER-CONTAINING PROTEIN 1"/>
    <property type="match status" value="1"/>
</dbReference>
<dbReference type="VEuPathDB" id="FungiDB:UREG_07787"/>
<evidence type="ECO:0000256" key="5">
    <source>
        <dbReference type="ARBA" id="ARBA00022771"/>
    </source>
</evidence>
<feature type="zinc finger region" description="C3H1-type" evidence="9">
    <location>
        <begin position="22"/>
        <end position="50"/>
    </location>
</feature>
<dbReference type="KEGG" id="ure:UREG_07787"/>
<dbReference type="GeneID" id="8442314"/>
<dbReference type="GO" id="GO:0005737">
    <property type="term" value="C:cytoplasm"/>
    <property type="evidence" value="ECO:0007669"/>
    <property type="project" value="UniProtKB-SubCell"/>
</dbReference>
<dbReference type="InterPro" id="IPR041677">
    <property type="entry name" value="DNA2/NAM7_AAA_11"/>
</dbReference>
<dbReference type="GO" id="GO:0031380">
    <property type="term" value="C:nuclear RNA-directed RNA polymerase complex"/>
    <property type="evidence" value="ECO:0007669"/>
    <property type="project" value="TreeGrafter"/>
</dbReference>
<dbReference type="Gene3D" id="3.40.50.300">
    <property type="entry name" value="P-loop containing nucleotide triphosphate hydrolases"/>
    <property type="match status" value="2"/>
</dbReference>
<dbReference type="OMA" id="PVCQVPI"/>
<evidence type="ECO:0000256" key="7">
    <source>
        <dbReference type="ARBA" id="ARBA00022833"/>
    </source>
</evidence>
<dbReference type="GO" id="GO:0008270">
    <property type="term" value="F:zinc ion binding"/>
    <property type="evidence" value="ECO:0007669"/>
    <property type="project" value="UniProtKB-KW"/>
</dbReference>
<dbReference type="eggNOG" id="KOG1807">
    <property type="taxonomic scope" value="Eukaryota"/>
</dbReference>